<dbReference type="PANTHER" id="PTHR30408:SF12">
    <property type="entry name" value="TYPE I RESTRICTION ENZYME MJAVIII SPECIFICITY SUBUNIT"/>
    <property type="match status" value="1"/>
</dbReference>
<dbReference type="InterPro" id="IPR052021">
    <property type="entry name" value="Type-I_RS_S_subunit"/>
</dbReference>
<keyword evidence="7" id="KW-1185">Reference proteome</keyword>
<name>F0RJY7_DEIPM</name>
<evidence type="ECO:0000256" key="3">
    <source>
        <dbReference type="ARBA" id="ARBA00023125"/>
    </source>
</evidence>
<keyword evidence="2" id="KW-0680">Restriction system</keyword>
<evidence type="ECO:0000256" key="2">
    <source>
        <dbReference type="ARBA" id="ARBA00022747"/>
    </source>
</evidence>
<dbReference type="Proteomes" id="UP000007718">
    <property type="component" value="Chromosome"/>
</dbReference>
<gene>
    <name evidence="6" type="ordered locus">Deipr_1495</name>
</gene>
<dbReference type="KEGG" id="dpt:Deipr_1495"/>
<dbReference type="Gene3D" id="1.10.287.1120">
    <property type="entry name" value="Bipartite methylase S protein"/>
    <property type="match status" value="1"/>
</dbReference>
<dbReference type="PANTHER" id="PTHR30408">
    <property type="entry name" value="TYPE-1 RESTRICTION ENZYME ECOKI SPECIFICITY PROTEIN"/>
    <property type="match status" value="1"/>
</dbReference>
<dbReference type="Pfam" id="PF01420">
    <property type="entry name" value="Methylase_S"/>
    <property type="match status" value="2"/>
</dbReference>
<dbReference type="CDD" id="cd17515">
    <property type="entry name" value="RMtype1_S_MjaORF132P_Sau1132ORF3780P-TRD1-CR1_like"/>
    <property type="match status" value="1"/>
</dbReference>
<keyword evidence="4" id="KW-0175">Coiled coil</keyword>
<comment type="similarity">
    <text evidence="1">Belongs to the type-I restriction system S methylase family.</text>
</comment>
<sequence>MSAGEQMAEGGKQKARGVPEGWRGVKLGEMVECFSGGTPSRTKPEYYGGDIPWIKSGELNSGNIYATEETITEAGLQNSSAKVAKAGTLLFALYGATAGVIGRTRIDAAINQAILAIEPSEELLSEFLEYFLSSSVGNLLHLTQGGQPNFNAGIVKGFPLLLPPLPEQRKIAAILSTWDDSLANLTDLLAAKRQQKRGLAEALLTGQKRLPGFEGEWEEKKLGDIAKVYQPVTITSADLKASGYPVYGANGKIGYYDKYNHEQWQTLVTCRGSSSGAVSRSEDYAWITGNAMVINVDNVLKVDKQFIYQMMLSKDFSSLVSGSGQPQITKKPLEDFAISLPPLPEQQAIASVLSTLDSEIASLEALKAKVQEQKRGLMDELLTGRVRVKVNVEDSV</sequence>
<protein>
    <submittedName>
        <fullName evidence="6">Restriction modification system DNA specificity domain protein</fullName>
    </submittedName>
</protein>
<accession>F0RJY7</accession>
<organism evidence="6 7">
    <name type="scientific">Deinococcus proteolyticus (strain ATCC 35074 / DSM 20540 / JCM 6276 / NBRC 101906 / NCIMB 13154 / VKM Ac-1939 / CCM 2703 / MRP)</name>
    <dbReference type="NCBI Taxonomy" id="693977"/>
    <lineage>
        <taxon>Bacteria</taxon>
        <taxon>Thermotogati</taxon>
        <taxon>Deinococcota</taxon>
        <taxon>Deinococci</taxon>
        <taxon>Deinococcales</taxon>
        <taxon>Deinococcaceae</taxon>
        <taxon>Deinococcus</taxon>
    </lineage>
</organism>
<dbReference type="EMBL" id="CP002536">
    <property type="protein sequence ID" value="ADY26633.1"/>
    <property type="molecule type" value="Genomic_DNA"/>
</dbReference>
<evidence type="ECO:0000256" key="1">
    <source>
        <dbReference type="ARBA" id="ARBA00010923"/>
    </source>
</evidence>
<feature type="coiled-coil region" evidence="4">
    <location>
        <begin position="353"/>
        <end position="380"/>
    </location>
</feature>
<dbReference type="SUPFAM" id="SSF116734">
    <property type="entry name" value="DNA methylase specificity domain"/>
    <property type="match status" value="2"/>
</dbReference>
<evidence type="ECO:0000313" key="7">
    <source>
        <dbReference type="Proteomes" id="UP000007718"/>
    </source>
</evidence>
<dbReference type="HOGENOM" id="CLU_021095_6_0_0"/>
<dbReference type="eggNOG" id="COG0732">
    <property type="taxonomic scope" value="Bacteria"/>
</dbReference>
<reference evidence="6 7" key="2">
    <citation type="journal article" date="2012" name="Stand. Genomic Sci.">
        <title>Complete genome sequence of the orange-red pigmented, radioresistant Deinococcus proteolyticus type strain (MRP(T)).</title>
        <authorList>
            <person name="Copeland A."/>
            <person name="Zeytun A."/>
            <person name="Yassawong M."/>
            <person name="Nolan M."/>
            <person name="Lucas S."/>
            <person name="Hammon N."/>
            <person name="Deshpande S."/>
            <person name="Cheng J.F."/>
            <person name="Han C."/>
            <person name="Tapia R."/>
            <person name="Goodwin L.A."/>
            <person name="Pitluck S."/>
            <person name="Mavromatis K."/>
            <person name="Liolios K."/>
            <person name="Pagani I."/>
            <person name="Ivanova N."/>
            <person name="Mikhailova N."/>
            <person name="Pati A."/>
            <person name="Chen A."/>
            <person name="Palaniappan K."/>
            <person name="Land M."/>
            <person name="Hauser L."/>
            <person name="Jeffries C.D."/>
            <person name="Brambilla E.M."/>
            <person name="Rohde M."/>
            <person name="Sikorski J."/>
            <person name="Pukall R."/>
            <person name="Goker M."/>
            <person name="Detter J.C."/>
            <person name="Woyke T."/>
            <person name="Bristow J."/>
            <person name="Eisen J.A."/>
            <person name="Markowitz V."/>
            <person name="Hugenholtz P."/>
            <person name="Kyrpides N.C."/>
            <person name="Klenk H.P."/>
            <person name="Lapidus A."/>
        </authorList>
    </citation>
    <scope>NUCLEOTIDE SEQUENCE [LARGE SCALE GENOMIC DNA]</scope>
    <source>
        <strain evidence="7">ATCC 35074 / DSM 20540 / JCM 6276 / NBRC 101906 / NCIMB 13154 / VKM Ac-1939 / CCM 2703 / MRP</strain>
    </source>
</reference>
<dbReference type="AlphaFoldDB" id="F0RJY7"/>
<evidence type="ECO:0000256" key="4">
    <source>
        <dbReference type="SAM" id="Coils"/>
    </source>
</evidence>
<evidence type="ECO:0000259" key="5">
    <source>
        <dbReference type="Pfam" id="PF01420"/>
    </source>
</evidence>
<feature type="domain" description="Type I restriction modification DNA specificity" evidence="5">
    <location>
        <begin position="19"/>
        <end position="183"/>
    </location>
</feature>
<proteinExistence type="inferred from homology"/>
<dbReference type="Gene3D" id="3.90.220.20">
    <property type="entry name" value="DNA methylase specificity domains"/>
    <property type="match status" value="2"/>
</dbReference>
<dbReference type="InterPro" id="IPR000055">
    <property type="entry name" value="Restrct_endonuc_typeI_TRD"/>
</dbReference>
<dbReference type="REBASE" id="33145">
    <property type="entry name" value="S.DprMRPORF1497P"/>
</dbReference>
<evidence type="ECO:0000313" key="6">
    <source>
        <dbReference type="EMBL" id="ADY26633.1"/>
    </source>
</evidence>
<dbReference type="GO" id="GO:0003677">
    <property type="term" value="F:DNA binding"/>
    <property type="evidence" value="ECO:0007669"/>
    <property type="project" value="UniProtKB-KW"/>
</dbReference>
<reference evidence="7" key="1">
    <citation type="submission" date="2011-02" db="EMBL/GenBank/DDBJ databases">
        <title>The complete sequence of chromosome of Deinococcus proteolyticus DSM 20540.</title>
        <authorList>
            <consortium name="US DOE Joint Genome Institute (JGI-PGF)"/>
            <person name="Lucas S."/>
            <person name="Copeland A."/>
            <person name="Lapidus A."/>
            <person name="Bruce D."/>
            <person name="Goodwin L."/>
            <person name="Pitluck S."/>
            <person name="Kyrpides N."/>
            <person name="Mavromatis K."/>
            <person name="Pagani I."/>
            <person name="Ivanova N."/>
            <person name="Ovchinnikova G."/>
            <person name="Zeytun A."/>
            <person name="Detter J.C."/>
            <person name="Han C."/>
            <person name="Land M."/>
            <person name="Hauser L."/>
            <person name="Markowitz V."/>
            <person name="Cheng J.-F."/>
            <person name="Hugenholtz P."/>
            <person name="Woyke T."/>
            <person name="Wu D."/>
            <person name="Pukall R."/>
            <person name="Steenblock K."/>
            <person name="Brambilla E."/>
            <person name="Klenk H.-P."/>
            <person name="Eisen J.A."/>
        </authorList>
    </citation>
    <scope>NUCLEOTIDE SEQUENCE [LARGE SCALE GENOMIC DNA]</scope>
    <source>
        <strain evidence="7">ATCC 35074 / DSM 20540 / JCM 6276 / NBRC 101906 / NCIMB 13154 / VKM Ac-1939 / CCM 2703 / MRP</strain>
    </source>
</reference>
<dbReference type="STRING" id="693977.Deipr_1495"/>
<dbReference type="OrthoDB" id="63201at2"/>
<keyword evidence="3" id="KW-0238">DNA-binding</keyword>
<feature type="domain" description="Type I restriction modification DNA specificity" evidence="5">
    <location>
        <begin position="216"/>
        <end position="371"/>
    </location>
</feature>
<dbReference type="CDD" id="cd17266">
    <property type="entry name" value="RMtype1_S_Sau1132ORF3780P-TRD2-CR2_like"/>
    <property type="match status" value="1"/>
</dbReference>
<dbReference type="InterPro" id="IPR044946">
    <property type="entry name" value="Restrct_endonuc_typeI_TRD_sf"/>
</dbReference>
<dbReference type="GO" id="GO:0009307">
    <property type="term" value="P:DNA restriction-modification system"/>
    <property type="evidence" value="ECO:0007669"/>
    <property type="project" value="UniProtKB-KW"/>
</dbReference>